<feature type="region of interest" description="Disordered" evidence="1">
    <location>
        <begin position="274"/>
        <end position="311"/>
    </location>
</feature>
<feature type="region of interest" description="Disordered" evidence="1">
    <location>
        <begin position="43"/>
        <end position="118"/>
    </location>
</feature>
<proteinExistence type="predicted"/>
<dbReference type="RefSeq" id="XP_005774402.1">
    <property type="nucleotide sequence ID" value="XM_005774345.1"/>
</dbReference>
<dbReference type="KEGG" id="ehx:EMIHUDRAFT_123779"/>
<evidence type="ECO:0000313" key="3">
    <source>
        <dbReference type="Proteomes" id="UP000013827"/>
    </source>
</evidence>
<protein>
    <submittedName>
        <fullName evidence="2">Uncharacterized protein</fullName>
    </submittedName>
</protein>
<evidence type="ECO:0000313" key="2">
    <source>
        <dbReference type="EnsemblProtists" id="EOD21973"/>
    </source>
</evidence>
<sequence>MAKRRLNPDEIRAAMEAGHPPSSVNYETDKKWHAGQNRWLAKWKQRRLPDSGSSRRDHWGDRKQQHARLLRAAENESSASLKRQRKAAATPAVTHSGRVHAGPSRLKRPKPPPEGGNQQAYELAMGMYGPQAVKAAKERMERERERSQRRRDVAKLKVLKAVDEALRDSDYWRTTGFFSSALAVGPMAKGKAKKRTSYRYELQLNSAHGGGGGGGGSSFEPSSQPAAADSPLALELCALAPAVPRERVAELAAVHGDDMDTLVSRLLELSASLGAEGTQPSGISEEECDDSFFPLLPSELPRPAPRLPDLS</sequence>
<dbReference type="EnsemblProtists" id="EOD21973">
    <property type="protein sequence ID" value="EOD21973"/>
    <property type="gene ID" value="EMIHUDRAFT_123779"/>
</dbReference>
<dbReference type="GeneID" id="17267520"/>
<accession>A0A0D3JEN8</accession>
<feature type="compositionally biased region" description="Basic and acidic residues" evidence="1">
    <location>
        <begin position="1"/>
        <end position="13"/>
    </location>
</feature>
<dbReference type="Proteomes" id="UP000013827">
    <property type="component" value="Unassembled WGS sequence"/>
</dbReference>
<organism evidence="2 3">
    <name type="scientific">Emiliania huxleyi (strain CCMP1516)</name>
    <dbReference type="NCBI Taxonomy" id="280463"/>
    <lineage>
        <taxon>Eukaryota</taxon>
        <taxon>Haptista</taxon>
        <taxon>Haptophyta</taxon>
        <taxon>Prymnesiophyceae</taxon>
        <taxon>Isochrysidales</taxon>
        <taxon>Noelaerhabdaceae</taxon>
        <taxon>Emiliania</taxon>
    </lineage>
</organism>
<dbReference type="AlphaFoldDB" id="A0A0D3JEN8"/>
<keyword evidence="3" id="KW-1185">Reference proteome</keyword>
<reference evidence="3" key="1">
    <citation type="journal article" date="2013" name="Nature">
        <title>Pan genome of the phytoplankton Emiliania underpins its global distribution.</title>
        <authorList>
            <person name="Read B.A."/>
            <person name="Kegel J."/>
            <person name="Klute M.J."/>
            <person name="Kuo A."/>
            <person name="Lefebvre S.C."/>
            <person name="Maumus F."/>
            <person name="Mayer C."/>
            <person name="Miller J."/>
            <person name="Monier A."/>
            <person name="Salamov A."/>
            <person name="Young J."/>
            <person name="Aguilar M."/>
            <person name="Claverie J.M."/>
            <person name="Frickenhaus S."/>
            <person name="Gonzalez K."/>
            <person name="Herman E.K."/>
            <person name="Lin Y.C."/>
            <person name="Napier J."/>
            <person name="Ogata H."/>
            <person name="Sarno A.F."/>
            <person name="Shmutz J."/>
            <person name="Schroeder D."/>
            <person name="de Vargas C."/>
            <person name="Verret F."/>
            <person name="von Dassow P."/>
            <person name="Valentin K."/>
            <person name="Van de Peer Y."/>
            <person name="Wheeler G."/>
            <person name="Dacks J.B."/>
            <person name="Delwiche C.F."/>
            <person name="Dyhrman S.T."/>
            <person name="Glockner G."/>
            <person name="John U."/>
            <person name="Richards T."/>
            <person name="Worden A.Z."/>
            <person name="Zhang X."/>
            <person name="Grigoriev I.V."/>
            <person name="Allen A.E."/>
            <person name="Bidle K."/>
            <person name="Borodovsky M."/>
            <person name="Bowler C."/>
            <person name="Brownlee C."/>
            <person name="Cock J.M."/>
            <person name="Elias M."/>
            <person name="Gladyshev V.N."/>
            <person name="Groth M."/>
            <person name="Guda C."/>
            <person name="Hadaegh A."/>
            <person name="Iglesias-Rodriguez M.D."/>
            <person name="Jenkins J."/>
            <person name="Jones B.M."/>
            <person name="Lawson T."/>
            <person name="Leese F."/>
            <person name="Lindquist E."/>
            <person name="Lobanov A."/>
            <person name="Lomsadze A."/>
            <person name="Malik S.B."/>
            <person name="Marsh M.E."/>
            <person name="Mackinder L."/>
            <person name="Mock T."/>
            <person name="Mueller-Roeber B."/>
            <person name="Pagarete A."/>
            <person name="Parker M."/>
            <person name="Probert I."/>
            <person name="Quesneville H."/>
            <person name="Raines C."/>
            <person name="Rensing S.A."/>
            <person name="Riano-Pachon D.M."/>
            <person name="Richier S."/>
            <person name="Rokitta S."/>
            <person name="Shiraiwa Y."/>
            <person name="Soanes D.M."/>
            <person name="van der Giezen M."/>
            <person name="Wahlund T.M."/>
            <person name="Williams B."/>
            <person name="Wilson W."/>
            <person name="Wolfe G."/>
            <person name="Wurch L.L."/>
        </authorList>
    </citation>
    <scope>NUCLEOTIDE SEQUENCE</scope>
</reference>
<feature type="region of interest" description="Disordered" evidence="1">
    <location>
        <begin position="1"/>
        <end position="30"/>
    </location>
</feature>
<feature type="compositionally biased region" description="Pro residues" evidence="1">
    <location>
        <begin position="300"/>
        <end position="311"/>
    </location>
</feature>
<name>A0A0D3JEN8_EMIH1</name>
<dbReference type="PaxDb" id="2903-EOD21973"/>
<feature type="compositionally biased region" description="Basic and acidic residues" evidence="1">
    <location>
        <begin position="47"/>
        <end position="64"/>
    </location>
</feature>
<dbReference type="HOGENOM" id="CLU_895533_0_0_1"/>
<evidence type="ECO:0000256" key="1">
    <source>
        <dbReference type="SAM" id="MobiDB-lite"/>
    </source>
</evidence>
<reference evidence="2" key="2">
    <citation type="submission" date="2024-10" db="UniProtKB">
        <authorList>
            <consortium name="EnsemblProtists"/>
        </authorList>
    </citation>
    <scope>IDENTIFICATION</scope>
</reference>